<evidence type="ECO:0000313" key="9">
    <source>
        <dbReference type="EMBL" id="MDR7338249.1"/>
    </source>
</evidence>
<dbReference type="GO" id="GO:0022857">
    <property type="term" value="F:transmembrane transporter activity"/>
    <property type="evidence" value="ECO:0007669"/>
    <property type="project" value="InterPro"/>
</dbReference>
<feature type="compositionally biased region" description="Low complexity" evidence="5">
    <location>
        <begin position="1"/>
        <end position="18"/>
    </location>
</feature>
<dbReference type="Proteomes" id="UP001145799">
    <property type="component" value="Unassembled WGS sequence"/>
</dbReference>
<evidence type="ECO:0000256" key="3">
    <source>
        <dbReference type="ARBA" id="ARBA00022989"/>
    </source>
</evidence>
<dbReference type="PRINTS" id="PR01036">
    <property type="entry name" value="TCRTETB"/>
</dbReference>
<proteinExistence type="predicted"/>
<keyword evidence="3 6" id="KW-1133">Transmembrane helix</keyword>
<feature type="transmembrane region" description="Helical" evidence="6">
    <location>
        <begin position="360"/>
        <end position="382"/>
    </location>
</feature>
<organism evidence="8 10">
    <name type="scientific">Glycomyces lechevalierae</name>
    <dbReference type="NCBI Taxonomy" id="256034"/>
    <lineage>
        <taxon>Bacteria</taxon>
        <taxon>Bacillati</taxon>
        <taxon>Actinomycetota</taxon>
        <taxon>Actinomycetes</taxon>
        <taxon>Glycomycetales</taxon>
        <taxon>Glycomycetaceae</taxon>
        <taxon>Glycomyces</taxon>
    </lineage>
</organism>
<feature type="transmembrane region" description="Helical" evidence="6">
    <location>
        <begin position="298"/>
        <end position="319"/>
    </location>
</feature>
<evidence type="ECO:0000256" key="4">
    <source>
        <dbReference type="ARBA" id="ARBA00023136"/>
    </source>
</evidence>
<dbReference type="InterPro" id="IPR011701">
    <property type="entry name" value="MFS"/>
</dbReference>
<evidence type="ECO:0000256" key="5">
    <source>
        <dbReference type="SAM" id="MobiDB-lite"/>
    </source>
</evidence>
<dbReference type="Gene3D" id="1.20.1720.10">
    <property type="entry name" value="Multidrug resistance protein D"/>
    <property type="match status" value="1"/>
</dbReference>
<dbReference type="Pfam" id="PF07690">
    <property type="entry name" value="MFS_1"/>
    <property type="match status" value="1"/>
</dbReference>
<protein>
    <submittedName>
        <fullName evidence="9">MFS family permease</fullName>
    </submittedName>
    <submittedName>
        <fullName evidence="8">MFS transporter</fullName>
    </submittedName>
</protein>
<dbReference type="EMBL" id="JAVDYD010000001">
    <property type="protein sequence ID" value="MDR7338249.1"/>
    <property type="molecule type" value="Genomic_DNA"/>
</dbReference>
<comment type="caution">
    <text evidence="8">The sequence shown here is derived from an EMBL/GenBank/DDBJ whole genome shotgun (WGS) entry which is preliminary data.</text>
</comment>
<feature type="transmembrane region" description="Helical" evidence="6">
    <location>
        <begin position="100"/>
        <end position="119"/>
    </location>
</feature>
<dbReference type="CDD" id="cd17321">
    <property type="entry name" value="MFS_MMR_MDR_like"/>
    <property type="match status" value="1"/>
</dbReference>
<evidence type="ECO:0000313" key="10">
    <source>
        <dbReference type="Proteomes" id="UP001145799"/>
    </source>
</evidence>
<dbReference type="Gene3D" id="1.20.1250.20">
    <property type="entry name" value="MFS general substrate transporter like domains"/>
    <property type="match status" value="1"/>
</dbReference>
<feature type="transmembrane region" description="Helical" evidence="6">
    <location>
        <begin position="459"/>
        <end position="477"/>
    </location>
</feature>
<dbReference type="InterPro" id="IPR036259">
    <property type="entry name" value="MFS_trans_sf"/>
</dbReference>
<dbReference type="GO" id="GO:0005886">
    <property type="term" value="C:plasma membrane"/>
    <property type="evidence" value="ECO:0007669"/>
    <property type="project" value="UniProtKB-SubCell"/>
</dbReference>
<evidence type="ECO:0000313" key="11">
    <source>
        <dbReference type="Proteomes" id="UP001183604"/>
    </source>
</evidence>
<keyword evidence="2 6" id="KW-0812">Transmembrane</keyword>
<feature type="region of interest" description="Disordered" evidence="5">
    <location>
        <begin position="1"/>
        <end position="24"/>
    </location>
</feature>
<gene>
    <name evidence="9" type="ORF">J2S69_001968</name>
    <name evidence="8" type="ORF">O2L01_14885</name>
</gene>
<feature type="transmembrane region" description="Helical" evidence="6">
    <location>
        <begin position="158"/>
        <end position="183"/>
    </location>
</feature>
<dbReference type="EMBL" id="JAPZVQ010000008">
    <property type="protein sequence ID" value="MDA1386279.1"/>
    <property type="molecule type" value="Genomic_DNA"/>
</dbReference>
<feature type="transmembrane region" description="Helical" evidence="6">
    <location>
        <begin position="388"/>
        <end position="409"/>
    </location>
</feature>
<evidence type="ECO:0000313" key="8">
    <source>
        <dbReference type="EMBL" id="MDA1386279.1"/>
    </source>
</evidence>
<feature type="transmembrane region" description="Helical" evidence="6">
    <location>
        <begin position="33"/>
        <end position="56"/>
    </location>
</feature>
<feature type="transmembrane region" description="Helical" evidence="6">
    <location>
        <begin position="421"/>
        <end position="447"/>
    </location>
</feature>
<evidence type="ECO:0000259" key="7">
    <source>
        <dbReference type="PROSITE" id="PS50850"/>
    </source>
</evidence>
<feature type="transmembrane region" description="Helical" evidence="6">
    <location>
        <begin position="125"/>
        <end position="146"/>
    </location>
</feature>
<keyword evidence="4 6" id="KW-0472">Membrane</keyword>
<dbReference type="InterPro" id="IPR020846">
    <property type="entry name" value="MFS_dom"/>
</dbReference>
<accession>A0A9X3SVR8</accession>
<reference evidence="9 11" key="2">
    <citation type="submission" date="2023-07" db="EMBL/GenBank/DDBJ databases">
        <title>Sequencing the genomes of 1000 actinobacteria strains.</title>
        <authorList>
            <person name="Klenk H.-P."/>
        </authorList>
    </citation>
    <scope>NUCLEOTIDE SEQUENCE [LARGE SCALE GENOMIC DNA]</scope>
    <source>
        <strain evidence="9 11">DSM 44724</strain>
    </source>
</reference>
<dbReference type="PROSITE" id="PS50850">
    <property type="entry name" value="MFS"/>
    <property type="match status" value="1"/>
</dbReference>
<feature type="transmembrane region" description="Helical" evidence="6">
    <location>
        <begin position="325"/>
        <end position="348"/>
    </location>
</feature>
<feature type="transmembrane region" description="Helical" evidence="6">
    <location>
        <begin position="189"/>
        <end position="209"/>
    </location>
</feature>
<dbReference type="PANTHER" id="PTHR42718">
    <property type="entry name" value="MAJOR FACILITATOR SUPERFAMILY MULTIDRUG TRANSPORTER MFSC"/>
    <property type="match status" value="1"/>
</dbReference>
<feature type="domain" description="Major facilitator superfamily (MFS) profile" evidence="7">
    <location>
        <begin position="34"/>
        <end position="482"/>
    </location>
</feature>
<dbReference type="PANTHER" id="PTHR42718:SF39">
    <property type="entry name" value="ACTINORHODIN TRANSPORTER-RELATED"/>
    <property type="match status" value="1"/>
</dbReference>
<keyword evidence="11" id="KW-1185">Reference proteome</keyword>
<feature type="transmembrane region" description="Helical" evidence="6">
    <location>
        <begin position="252"/>
        <end position="270"/>
    </location>
</feature>
<evidence type="ECO:0000256" key="6">
    <source>
        <dbReference type="SAM" id="Phobius"/>
    </source>
</evidence>
<reference evidence="8" key="1">
    <citation type="submission" date="2022-12" db="EMBL/GenBank/DDBJ databases">
        <title>Gycomyces niveus sp.nov., a novel actinomycete isolated from soil in Shouguang.</title>
        <authorList>
            <person name="Yang X."/>
        </authorList>
    </citation>
    <scope>NUCLEOTIDE SEQUENCE</scope>
    <source>
        <strain evidence="8">DSM 44724</strain>
    </source>
</reference>
<comment type="subcellular location">
    <subcellularLocation>
        <location evidence="1">Cell membrane</location>
        <topology evidence="1">Multi-pass membrane protein</topology>
    </subcellularLocation>
</comment>
<dbReference type="SUPFAM" id="SSF103473">
    <property type="entry name" value="MFS general substrate transporter"/>
    <property type="match status" value="1"/>
</dbReference>
<evidence type="ECO:0000256" key="2">
    <source>
        <dbReference type="ARBA" id="ARBA00022692"/>
    </source>
</evidence>
<feature type="transmembrane region" description="Helical" evidence="6">
    <location>
        <begin position="68"/>
        <end position="88"/>
    </location>
</feature>
<feature type="transmembrane region" description="Helical" evidence="6">
    <location>
        <begin position="221"/>
        <end position="240"/>
    </location>
</feature>
<dbReference type="AlphaFoldDB" id="A0A9X3SVR8"/>
<evidence type="ECO:0000256" key="1">
    <source>
        <dbReference type="ARBA" id="ARBA00004651"/>
    </source>
</evidence>
<sequence>MTQTASAPRSASLDSSSPPASPLPAAPPALTGAGLFTILLIASLSSMDAFIVNVALPTIGADLTAGPAALELVVAGYATAYASLLVLGGRLGDGFGRRRMMVLGLIGFGVTSLLCGLAPTGGALVAARVLQGATAALCLPQAMATIQATTSGAGRARAMGMFGAVVGLAFAVGQILGGLMVGADIAGTGWRSVFFINVPVVAIAVVMLFRTVPESHAPKSAPLDPFGAALLGAAMILLLVPLTEGRAAGWPAWSWICLAAFPLTAALFLFTQARRERAGLVPLLPPSLLALPGMRRGLPVMMLSMAGFGGFLFASAVAIQQGLEYGPVAAGFALVPYAVAFFAGSMLGPRLAPMLRGRSVTVGVVVQAVGLIALVWTVTAAWSDTAAIAMAPALVVVGFGQGLQLPLLFRVVLAEIPPERAGVGSGVMATFQQISLASGVAVLGAVFLHLVPEVGVQEAYAWTIAVQAVSALVNLGLSVRVRA</sequence>
<dbReference type="Proteomes" id="UP001183604">
    <property type="component" value="Unassembled WGS sequence"/>
</dbReference>
<dbReference type="RefSeq" id="WP_270122745.1">
    <property type="nucleotide sequence ID" value="NZ_BAAAOM010000005.1"/>
</dbReference>
<name>A0A9X3SVR8_9ACTN</name>